<keyword evidence="5" id="KW-0819">tRNA processing</keyword>
<sequence length="333" mass="38881">MRSLAVKVNKKRAEILRREIKEFIREDLTILKDDFYIYFPVQHSIMDYKNSLTFVKMDFKEQEKRSDIPRIPYDIVGDIAILPLGLEDAERVAEVLLKRKNIRVVLRKASSVEGIFRTREYEYIAGEKRTETIHKENGCLYKLDIEKAYFNPRLSTERRRVIEKINNNDFVIDMFAGVGPFSIPAAKKNCTVVAVDCNRYAIKYLIENKKLNNIGSNLNIIVGDSGSVLSKYNVADHIIMNLPFNTYNFLEKATNLIKKDGIVYFYTFGKENNKEDLFKEHIKKIEEIAGDIFIHNKRIVRSYSPHCYHLCIEFSISNEKTKNRDESKVNNKI</sequence>
<dbReference type="GO" id="GO:0005737">
    <property type="term" value="C:cytoplasm"/>
    <property type="evidence" value="ECO:0007669"/>
    <property type="project" value="TreeGrafter"/>
</dbReference>
<dbReference type="GO" id="GO:0002939">
    <property type="term" value="P:tRNA N1-guanine methylation"/>
    <property type="evidence" value="ECO:0007669"/>
    <property type="project" value="TreeGrafter"/>
</dbReference>
<evidence type="ECO:0000256" key="3">
    <source>
        <dbReference type="ARBA" id="ARBA00022679"/>
    </source>
</evidence>
<dbReference type="Proteomes" id="UP000317158">
    <property type="component" value="Unassembled WGS sequence"/>
</dbReference>
<dbReference type="InterPro" id="IPR056743">
    <property type="entry name" value="TRM5-TYW2-like_MTfase"/>
</dbReference>
<dbReference type="AlphaFoldDB" id="A0A520KT56"/>
<dbReference type="GO" id="GO:0008175">
    <property type="term" value="F:tRNA methyltransferase activity"/>
    <property type="evidence" value="ECO:0007669"/>
    <property type="project" value="TreeGrafter"/>
</dbReference>
<evidence type="ECO:0000256" key="1">
    <source>
        <dbReference type="ARBA" id="ARBA00022490"/>
    </source>
</evidence>
<dbReference type="Gene3D" id="3.40.50.150">
    <property type="entry name" value="Vaccinia Virus protein VP39"/>
    <property type="match status" value="1"/>
</dbReference>
<keyword evidence="2 7" id="KW-0489">Methyltransferase</keyword>
<gene>
    <name evidence="7" type="ORF">EF806_03335</name>
</gene>
<organism evidence="7 8">
    <name type="scientific">Methanoliparum thermophilum</name>
    <dbReference type="NCBI Taxonomy" id="2491083"/>
    <lineage>
        <taxon>Archaea</taxon>
        <taxon>Methanobacteriati</taxon>
        <taxon>Methanobacteriota</taxon>
        <taxon>Candidatus Methanoliparia</taxon>
        <taxon>Candidatus Methanoliparales</taxon>
        <taxon>Candidatus Methanoliparaceae</taxon>
        <taxon>Candidatus Methanoliparum</taxon>
    </lineage>
</organism>
<evidence type="ECO:0000259" key="6">
    <source>
        <dbReference type="PROSITE" id="PS51684"/>
    </source>
</evidence>
<dbReference type="InterPro" id="IPR056744">
    <property type="entry name" value="TRM5/TYW2-like_N"/>
</dbReference>
<dbReference type="InterPro" id="IPR030382">
    <property type="entry name" value="MeTrfase_TRM5/TYW2"/>
</dbReference>
<dbReference type="Gene3D" id="3.30.70.2580">
    <property type="match status" value="1"/>
</dbReference>
<dbReference type="Pfam" id="PF25133">
    <property type="entry name" value="TYW2_N_2"/>
    <property type="match status" value="1"/>
</dbReference>
<dbReference type="Pfam" id="PF02475">
    <property type="entry name" value="TRM5-TYW2_MTfase"/>
    <property type="match status" value="1"/>
</dbReference>
<keyword evidence="1" id="KW-0963">Cytoplasm</keyword>
<dbReference type="PROSITE" id="PS51684">
    <property type="entry name" value="SAM_MT_TRM5_TYW2"/>
    <property type="match status" value="1"/>
</dbReference>
<name>A0A520KT56_METT2</name>
<reference evidence="7 8" key="1">
    <citation type="journal article" date="2019" name="Nat. Microbiol.">
        <title>Wide diversity of methane and short-chain alkane metabolisms in uncultured archaea.</title>
        <authorList>
            <person name="Borrel G."/>
            <person name="Adam P.S."/>
            <person name="McKay L.J."/>
            <person name="Chen L.X."/>
            <person name="Sierra-Garcia I.N."/>
            <person name="Sieber C.M."/>
            <person name="Letourneur Q."/>
            <person name="Ghozlane A."/>
            <person name="Andersen G.L."/>
            <person name="Li W.J."/>
            <person name="Hallam S.J."/>
            <person name="Muyzer G."/>
            <person name="de Oliveira V.M."/>
            <person name="Inskeep W.P."/>
            <person name="Banfield J.F."/>
            <person name="Gribaldo S."/>
        </authorList>
    </citation>
    <scope>NUCLEOTIDE SEQUENCE [LARGE SCALE GENOMIC DNA]</scope>
    <source>
        <strain evidence="7">NM1a</strain>
    </source>
</reference>
<keyword evidence="4" id="KW-0949">S-adenosyl-L-methionine</keyword>
<dbReference type="PANTHER" id="PTHR23245:SF36">
    <property type="entry name" value="TRNA (GUANINE(37)-N1)-METHYLTRANSFERASE"/>
    <property type="match status" value="1"/>
</dbReference>
<dbReference type="InterPro" id="IPR029063">
    <property type="entry name" value="SAM-dependent_MTases_sf"/>
</dbReference>
<dbReference type="SUPFAM" id="SSF53335">
    <property type="entry name" value="S-adenosyl-L-methionine-dependent methyltransferases"/>
    <property type="match status" value="1"/>
</dbReference>
<dbReference type="CDD" id="cd02440">
    <property type="entry name" value="AdoMet_MTases"/>
    <property type="match status" value="1"/>
</dbReference>
<evidence type="ECO:0000256" key="2">
    <source>
        <dbReference type="ARBA" id="ARBA00022603"/>
    </source>
</evidence>
<feature type="domain" description="SAM-dependent methyltransferase TRM5/TYW2-type" evidence="6">
    <location>
        <begin position="73"/>
        <end position="318"/>
    </location>
</feature>
<dbReference type="Gene3D" id="3.30.300.110">
    <property type="entry name" value="Met-10+ protein-like domains"/>
    <property type="match status" value="1"/>
</dbReference>
<evidence type="ECO:0000313" key="8">
    <source>
        <dbReference type="Proteomes" id="UP000317158"/>
    </source>
</evidence>
<dbReference type="EMBL" id="RXIF01000004">
    <property type="protein sequence ID" value="RZN65089.1"/>
    <property type="molecule type" value="Genomic_DNA"/>
</dbReference>
<evidence type="ECO:0000256" key="5">
    <source>
        <dbReference type="ARBA" id="ARBA00022694"/>
    </source>
</evidence>
<accession>A0A520KT56</accession>
<comment type="caution">
    <text evidence="7">The sequence shown here is derived from an EMBL/GenBank/DDBJ whole genome shotgun (WGS) entry which is preliminary data.</text>
</comment>
<dbReference type="PANTHER" id="PTHR23245">
    <property type="entry name" value="TRNA METHYLTRANSFERASE"/>
    <property type="match status" value="1"/>
</dbReference>
<keyword evidence="3 7" id="KW-0808">Transferase</keyword>
<evidence type="ECO:0000256" key="4">
    <source>
        <dbReference type="ARBA" id="ARBA00022691"/>
    </source>
</evidence>
<evidence type="ECO:0000313" key="7">
    <source>
        <dbReference type="EMBL" id="RZN65089.1"/>
    </source>
</evidence>
<protein>
    <submittedName>
        <fullName evidence="7">Class I SAM-dependent methyltransferase family protein</fullName>
    </submittedName>
</protein>
<proteinExistence type="predicted"/>